<feature type="region of interest" description="Disordered" evidence="1">
    <location>
        <begin position="192"/>
        <end position="292"/>
    </location>
</feature>
<dbReference type="Proteomes" id="UP000271974">
    <property type="component" value="Unassembled WGS sequence"/>
</dbReference>
<feature type="compositionally biased region" description="Basic and acidic residues" evidence="1">
    <location>
        <begin position="233"/>
        <end position="247"/>
    </location>
</feature>
<reference evidence="2 3" key="1">
    <citation type="submission" date="2019-01" db="EMBL/GenBank/DDBJ databases">
        <title>A draft genome assembly of the solar-powered sea slug Elysia chlorotica.</title>
        <authorList>
            <person name="Cai H."/>
            <person name="Li Q."/>
            <person name="Fang X."/>
            <person name="Li J."/>
            <person name="Curtis N.E."/>
            <person name="Altenburger A."/>
            <person name="Shibata T."/>
            <person name="Feng M."/>
            <person name="Maeda T."/>
            <person name="Schwartz J.A."/>
            <person name="Shigenobu S."/>
            <person name="Lundholm N."/>
            <person name="Nishiyama T."/>
            <person name="Yang H."/>
            <person name="Hasebe M."/>
            <person name="Li S."/>
            <person name="Pierce S.K."/>
            <person name="Wang J."/>
        </authorList>
    </citation>
    <scope>NUCLEOTIDE SEQUENCE [LARGE SCALE GENOMIC DNA]</scope>
    <source>
        <strain evidence="2">EC2010</strain>
        <tissue evidence="2">Whole organism of an adult</tissue>
    </source>
</reference>
<gene>
    <name evidence="2" type="ORF">EGW08_004260</name>
</gene>
<comment type="caution">
    <text evidence="2">The sequence shown here is derived from an EMBL/GenBank/DDBJ whole genome shotgun (WGS) entry which is preliminary data.</text>
</comment>
<evidence type="ECO:0000256" key="1">
    <source>
        <dbReference type="SAM" id="MobiDB-lite"/>
    </source>
</evidence>
<dbReference type="AlphaFoldDB" id="A0A433U2C7"/>
<feature type="compositionally biased region" description="Basic and acidic residues" evidence="1">
    <location>
        <begin position="579"/>
        <end position="590"/>
    </location>
</feature>
<proteinExistence type="predicted"/>
<keyword evidence="3" id="KW-1185">Reference proteome</keyword>
<feature type="compositionally biased region" description="Basic and acidic residues" evidence="1">
    <location>
        <begin position="493"/>
        <end position="507"/>
    </location>
</feature>
<dbReference type="EMBL" id="RQTK01000095">
    <property type="protein sequence ID" value="RUS87982.1"/>
    <property type="molecule type" value="Genomic_DNA"/>
</dbReference>
<evidence type="ECO:0000313" key="2">
    <source>
        <dbReference type="EMBL" id="RUS87982.1"/>
    </source>
</evidence>
<feature type="region of interest" description="Disordered" evidence="1">
    <location>
        <begin position="313"/>
        <end position="379"/>
    </location>
</feature>
<feature type="compositionally biased region" description="Polar residues" evidence="1">
    <location>
        <begin position="608"/>
        <end position="618"/>
    </location>
</feature>
<feature type="region of interest" description="Disordered" evidence="1">
    <location>
        <begin position="476"/>
        <end position="515"/>
    </location>
</feature>
<name>A0A433U2C7_ELYCH</name>
<accession>A0A433U2C7</accession>
<organism evidence="2 3">
    <name type="scientific">Elysia chlorotica</name>
    <name type="common">Eastern emerald elysia</name>
    <name type="synonym">Sea slug</name>
    <dbReference type="NCBI Taxonomy" id="188477"/>
    <lineage>
        <taxon>Eukaryota</taxon>
        <taxon>Metazoa</taxon>
        <taxon>Spiralia</taxon>
        <taxon>Lophotrochozoa</taxon>
        <taxon>Mollusca</taxon>
        <taxon>Gastropoda</taxon>
        <taxon>Heterobranchia</taxon>
        <taxon>Euthyneura</taxon>
        <taxon>Panpulmonata</taxon>
        <taxon>Sacoglossa</taxon>
        <taxon>Placobranchoidea</taxon>
        <taxon>Plakobranchidae</taxon>
        <taxon>Elysia</taxon>
    </lineage>
</organism>
<feature type="compositionally biased region" description="Basic and acidic residues" evidence="1">
    <location>
        <begin position="366"/>
        <end position="375"/>
    </location>
</feature>
<dbReference type="OrthoDB" id="10689260at2759"/>
<protein>
    <submittedName>
        <fullName evidence="2">Uncharacterized protein</fullName>
    </submittedName>
</protein>
<feature type="region of interest" description="Disordered" evidence="1">
    <location>
        <begin position="1"/>
        <end position="36"/>
    </location>
</feature>
<feature type="compositionally biased region" description="Basic and acidic residues" evidence="1">
    <location>
        <begin position="20"/>
        <end position="31"/>
    </location>
</feature>
<evidence type="ECO:0000313" key="3">
    <source>
        <dbReference type="Proteomes" id="UP000271974"/>
    </source>
</evidence>
<feature type="region of interest" description="Disordered" evidence="1">
    <location>
        <begin position="579"/>
        <end position="620"/>
    </location>
</feature>
<sequence>MDWPTSAPGPLPHGHRLHGPRHEPRQNRRNPETMSPQPAVEYLQHLQNQQHQLQLQQHLVQQQQLHTQQQLRQQQQHFQQLLMQQESQFQQEVRQQEQQLPRMLRGLLDFRFDKIVQVVTREVRKAHMETGSRLDRSTSDNVDRIVQRRLSPELSALRSQGGRAEEVSTSVLARLVGLEQAVDAIARHLGCAGPGKTRQHTGRGAQGATSDTPGQEDTVHAQALTKPWSEPPRSVDRHQTDNERNERGGAVAESDGQVVDKTDTVVTHTGNLETEEGCSQTTEKQEATPEAQVGCKIQDSLDETELKCVHDNSPRAEITGDDTAHQETPDAASEDVVGPHTESGAAPTRMRRPSPKIPAKQKPNYKSRETSKDPKVLPQTTCQYEESKNTCNNVRHNECVEKERQCRNSQVVTETFQDLWQGGCKDQAEHTPSPWAELFSPGWDEDGDRAQAAVSLAQEIPRGAIHVQVDAIELKDLGPKRGNAAPDDGPEVGSERQEQDPEEDKPAEGSSHPCIQYTELGGGRGRYHFDVHVTNLEGEKGGELCSAIYRVGRQRVQGSVCLLASGYLQTWFTMHKTDARGARHGSHGDGDSPTQPGKPDLHRVVSDETGTMSRSNSRPPKATVRAALVDTKGKLPEISIGQVSEVNWNQNVCRLFSRRLGLLSYDKITNAGWVNATSVRFSIEMG</sequence>